<evidence type="ECO:0000313" key="2">
    <source>
        <dbReference type="EMBL" id="SCY68069.1"/>
    </source>
</evidence>
<dbReference type="Pfam" id="PF21305">
    <property type="entry name" value="type_II_gspD_N0"/>
    <property type="match status" value="1"/>
</dbReference>
<dbReference type="RefSeq" id="WP_050501286.1">
    <property type="nucleotide sequence ID" value="NZ_CBCSIN010000003.1"/>
</dbReference>
<gene>
    <name evidence="2" type="ORF">SAMN02927935_02091</name>
</gene>
<name>A0A1G5HX88_9GAMM</name>
<protein>
    <recommendedName>
        <fullName evidence="1">GspD-like N0 domain-containing protein</fullName>
    </recommendedName>
</protein>
<proteinExistence type="predicted"/>
<dbReference type="EMBL" id="FMUT01000005">
    <property type="protein sequence ID" value="SCY68069.1"/>
    <property type="molecule type" value="Genomic_DNA"/>
</dbReference>
<sequence>MRLFGTDIQEKGKVVVCSYERLNELQCYQFLLNVLDVYDYAVIGMPNNVLKVIAAKNISPILTPLMAVRFAWRFYLPAAPYSEMLKGYEKG</sequence>
<dbReference type="Proteomes" id="UP000183031">
    <property type="component" value="Unassembled WGS sequence"/>
</dbReference>
<dbReference type="Gene3D" id="3.55.50.30">
    <property type="match status" value="1"/>
</dbReference>
<organism evidence="2 3">
    <name type="scientific">Serratia nematodiphila</name>
    <dbReference type="NCBI Taxonomy" id="458197"/>
    <lineage>
        <taxon>Bacteria</taxon>
        <taxon>Pseudomonadati</taxon>
        <taxon>Pseudomonadota</taxon>
        <taxon>Gammaproteobacteria</taxon>
        <taxon>Enterobacterales</taxon>
        <taxon>Yersiniaceae</taxon>
        <taxon>Serratia</taxon>
    </lineage>
</organism>
<accession>A0A1G5HX88</accession>
<reference evidence="2 3" key="1">
    <citation type="submission" date="2016-10" db="EMBL/GenBank/DDBJ databases">
        <authorList>
            <person name="Varghese N."/>
            <person name="Submissions S."/>
        </authorList>
    </citation>
    <scope>NUCLEOTIDE SEQUENCE [LARGE SCALE GENOMIC DNA]</scope>
    <source>
        <strain evidence="2 3">CGMCC 1.6853</strain>
    </source>
</reference>
<keyword evidence="3" id="KW-1185">Reference proteome</keyword>
<evidence type="ECO:0000313" key="3">
    <source>
        <dbReference type="Proteomes" id="UP000183031"/>
    </source>
</evidence>
<feature type="domain" description="GspD-like N0" evidence="1">
    <location>
        <begin position="11"/>
        <end position="52"/>
    </location>
</feature>
<dbReference type="InterPro" id="IPR049371">
    <property type="entry name" value="GspD-like_N0"/>
</dbReference>
<comment type="caution">
    <text evidence="2">The sequence shown here is derived from an EMBL/GenBank/DDBJ whole genome shotgun (WGS) entry which is preliminary data.</text>
</comment>
<evidence type="ECO:0000259" key="1">
    <source>
        <dbReference type="Pfam" id="PF21305"/>
    </source>
</evidence>